<name>A0A5N5KVY8_9ROSI</name>
<organism evidence="1 2">
    <name type="scientific">Salix brachista</name>
    <dbReference type="NCBI Taxonomy" id="2182728"/>
    <lineage>
        <taxon>Eukaryota</taxon>
        <taxon>Viridiplantae</taxon>
        <taxon>Streptophyta</taxon>
        <taxon>Embryophyta</taxon>
        <taxon>Tracheophyta</taxon>
        <taxon>Spermatophyta</taxon>
        <taxon>Magnoliopsida</taxon>
        <taxon>eudicotyledons</taxon>
        <taxon>Gunneridae</taxon>
        <taxon>Pentapetalae</taxon>
        <taxon>rosids</taxon>
        <taxon>fabids</taxon>
        <taxon>Malpighiales</taxon>
        <taxon>Salicaceae</taxon>
        <taxon>Saliceae</taxon>
        <taxon>Salix</taxon>
    </lineage>
</organism>
<evidence type="ECO:0000313" key="1">
    <source>
        <dbReference type="EMBL" id="KAB5534301.1"/>
    </source>
</evidence>
<dbReference type="Proteomes" id="UP000326939">
    <property type="component" value="Chromosome 11"/>
</dbReference>
<evidence type="ECO:0000313" key="2">
    <source>
        <dbReference type="Proteomes" id="UP000326939"/>
    </source>
</evidence>
<reference evidence="2" key="1">
    <citation type="journal article" date="2019" name="Gigascience">
        <title>De novo genome assembly of the endangered Acer yangbiense, a plant species with extremely small populations endemic to Yunnan Province, China.</title>
        <authorList>
            <person name="Yang J."/>
            <person name="Wariss H.M."/>
            <person name="Tao L."/>
            <person name="Zhang R."/>
            <person name="Yun Q."/>
            <person name="Hollingsworth P."/>
            <person name="Dao Z."/>
            <person name="Luo G."/>
            <person name="Guo H."/>
            <person name="Ma Y."/>
            <person name="Sun W."/>
        </authorList>
    </citation>
    <scope>NUCLEOTIDE SEQUENCE [LARGE SCALE GENOMIC DNA]</scope>
    <source>
        <strain evidence="2">cv. br00</strain>
    </source>
</reference>
<keyword evidence="2" id="KW-1185">Reference proteome</keyword>
<dbReference type="EMBL" id="VDCV01000011">
    <property type="protein sequence ID" value="KAB5534301.1"/>
    <property type="molecule type" value="Genomic_DNA"/>
</dbReference>
<comment type="caution">
    <text evidence="1">The sequence shown here is derived from an EMBL/GenBank/DDBJ whole genome shotgun (WGS) entry which is preliminary data.</text>
</comment>
<proteinExistence type="predicted"/>
<protein>
    <submittedName>
        <fullName evidence="1">Uncharacterized protein</fullName>
    </submittedName>
</protein>
<dbReference type="AlphaFoldDB" id="A0A5N5KVY8"/>
<dbReference type="AntiFam" id="ANF00025">
    <property type="entry name" value="Antisense to 23S rRNA"/>
</dbReference>
<sequence>MDWCGSSTPRTPEYRTMNEERHERKAYWLVIVRPQFLTGGDTKGLCPSITWIDREGRQSFWNKVQVYRSVRMPQLHTSLHFHLTPIVMINGSSRRDLLLNSQNFCRSIPAGAENPSLSRLCYRRLWGSRNRRALILGWAYYLDAFSSYPLRTWLPSVYRRHNNCPTLGTYYSPRWRRADIEVPNLPVDVQVVRIFTDMSISPSLSPRQCPDRYAFRAGRNLPDKEFRYLRTVIVTAAVHRGFGRRLPCHQVTNFLDLPALGRRQPPYMVLRLCGDLCFWYPFVEGRSSFSWEYGMGYFSVVAPGPDSPSVDEPCGGTLRFSGHWILTNVCVTQADILASASSTPARAGASL</sequence>
<gene>
    <name evidence="1" type="ORF">DKX38_017387</name>
</gene>
<accession>A0A5N5KVY8</accession>